<keyword evidence="4" id="KW-1185">Reference proteome</keyword>
<dbReference type="Gene3D" id="3.30.420.280">
    <property type="match status" value="1"/>
</dbReference>
<evidence type="ECO:0000313" key="3">
    <source>
        <dbReference type="EMBL" id="TCL39967.1"/>
    </source>
</evidence>
<protein>
    <submittedName>
        <fullName evidence="3">PBSX family phage terminase large subunit</fullName>
    </submittedName>
</protein>
<comment type="caution">
    <text evidence="3">The sequence shown here is derived from an EMBL/GenBank/DDBJ whole genome shotgun (WGS) entry which is preliminary data.</text>
</comment>
<sequence length="465" mass="53685">MAETVVQFNPIFREFNRTRCRYRCAKGSAGSGKSVNIAQDYILKLMDPKNAGANLLVVRKIDESHRDSTYAELKAAINRICGKLASVLWTVRQSPMEIVCNRTGNKIIFRGMKDDSQREKIKSVSFEFGKLVFIWVEEATELDESDVDILDDRLRGILLNPNLYYQMTFSFNPVSASHWIKAKYFDITSPDIFTHHSTYKDNRFIDEAYYRRMELRKLQDPEGYKVYGEGEWGITGGRFYDMWSSSLHVCKPFAIPREWTRFRAMDWGSYHPYSVGWYAVDYDSRLWKYRELYGYGGKANVGTKETAKQVALKIAQAEKEDLPMSYAVLDSACWNKTGTEGPTVAEEINNVLSEKSKTLFIPSTKGREAGAEQVKIRLTGYTDKEGKQIPGITFFETCFHTIRTFPMLTHDKHNPEKVDTNGEDHAFDETMYACTSRPWTPDKPKEKEKRDKYRGESESRSWMAV</sequence>
<feature type="compositionally biased region" description="Basic and acidic residues" evidence="1">
    <location>
        <begin position="440"/>
        <end position="459"/>
    </location>
</feature>
<dbReference type="Pfam" id="PF04466">
    <property type="entry name" value="Terminase_3"/>
    <property type="match status" value="1"/>
</dbReference>
<gene>
    <name evidence="3" type="ORF">EV210_101165</name>
</gene>
<feature type="region of interest" description="Disordered" evidence="1">
    <location>
        <begin position="435"/>
        <end position="465"/>
    </location>
</feature>
<dbReference type="OrthoDB" id="9768556at2"/>
<accession>A0A4R1Q2D2</accession>
<dbReference type="InterPro" id="IPR035412">
    <property type="entry name" value="Terminase_L_N"/>
</dbReference>
<dbReference type="RefSeq" id="WP_132074099.1">
    <property type="nucleotide sequence ID" value="NZ_SLUI01000001.1"/>
</dbReference>
<dbReference type="PANTHER" id="PTHR39184:SF1">
    <property type="entry name" value="PBSX PHAGE TERMINASE LARGE SUBUNIT"/>
    <property type="match status" value="1"/>
</dbReference>
<name>A0A4R1Q2D2_9FIRM</name>
<dbReference type="Proteomes" id="UP000295063">
    <property type="component" value="Unassembled WGS sequence"/>
</dbReference>
<evidence type="ECO:0000259" key="2">
    <source>
        <dbReference type="Pfam" id="PF04466"/>
    </source>
</evidence>
<dbReference type="InterPro" id="IPR052380">
    <property type="entry name" value="Viral_DNA_packaging_terminase"/>
</dbReference>
<dbReference type="AlphaFoldDB" id="A0A4R1Q2D2"/>
<reference evidence="3 4" key="1">
    <citation type="submission" date="2019-03" db="EMBL/GenBank/DDBJ databases">
        <title>Genomic Encyclopedia of Type Strains, Phase IV (KMG-IV): sequencing the most valuable type-strain genomes for metagenomic binning, comparative biology and taxonomic classification.</title>
        <authorList>
            <person name="Goeker M."/>
        </authorList>
    </citation>
    <scope>NUCLEOTIDE SEQUENCE [LARGE SCALE GENOMIC DNA]</scope>
    <source>
        <strain evidence="3 4">DSM 15969</strain>
    </source>
</reference>
<feature type="domain" description="Phage terminase large subunit N-terminal" evidence="2">
    <location>
        <begin position="21"/>
        <end position="231"/>
    </location>
</feature>
<dbReference type="InterPro" id="IPR006437">
    <property type="entry name" value="Phage_terminase_lsu"/>
</dbReference>
<organism evidence="3 4">
    <name type="scientific">Anaerospora hongkongensis</name>
    <dbReference type="NCBI Taxonomy" id="244830"/>
    <lineage>
        <taxon>Bacteria</taxon>
        <taxon>Bacillati</taxon>
        <taxon>Bacillota</taxon>
        <taxon>Negativicutes</taxon>
        <taxon>Selenomonadales</taxon>
        <taxon>Sporomusaceae</taxon>
        <taxon>Anaerospora</taxon>
    </lineage>
</organism>
<dbReference type="InterPro" id="IPR027417">
    <property type="entry name" value="P-loop_NTPase"/>
</dbReference>
<evidence type="ECO:0000313" key="4">
    <source>
        <dbReference type="Proteomes" id="UP000295063"/>
    </source>
</evidence>
<proteinExistence type="predicted"/>
<dbReference type="EMBL" id="SLUI01000001">
    <property type="protein sequence ID" value="TCL39967.1"/>
    <property type="molecule type" value="Genomic_DNA"/>
</dbReference>
<dbReference type="Gene3D" id="3.40.50.300">
    <property type="entry name" value="P-loop containing nucleotide triphosphate hydrolases"/>
    <property type="match status" value="1"/>
</dbReference>
<dbReference type="PANTHER" id="PTHR39184">
    <property type="match status" value="1"/>
</dbReference>
<evidence type="ECO:0000256" key="1">
    <source>
        <dbReference type="SAM" id="MobiDB-lite"/>
    </source>
</evidence>
<dbReference type="NCBIfam" id="TIGR01547">
    <property type="entry name" value="phage_term_2"/>
    <property type="match status" value="1"/>
</dbReference>